<evidence type="ECO:0000313" key="3">
    <source>
        <dbReference type="Proteomes" id="UP001596495"/>
    </source>
</evidence>
<keyword evidence="2" id="KW-0648">Protein biosynthesis</keyword>
<accession>A0ABW2R6G1</accession>
<dbReference type="GO" id="GO:0003746">
    <property type="term" value="F:translation elongation factor activity"/>
    <property type="evidence" value="ECO:0007669"/>
    <property type="project" value="UniProtKB-KW"/>
</dbReference>
<keyword evidence="2" id="KW-0251">Elongation factor</keyword>
<organism evidence="2 3">
    <name type="scientific">Hydrogenophaga bisanensis</name>
    <dbReference type="NCBI Taxonomy" id="439611"/>
    <lineage>
        <taxon>Bacteria</taxon>
        <taxon>Pseudomonadati</taxon>
        <taxon>Pseudomonadota</taxon>
        <taxon>Betaproteobacteria</taxon>
        <taxon>Burkholderiales</taxon>
        <taxon>Comamonadaceae</taxon>
        <taxon>Hydrogenophaga</taxon>
    </lineage>
</organism>
<dbReference type="Proteomes" id="UP001596495">
    <property type="component" value="Unassembled WGS sequence"/>
</dbReference>
<evidence type="ECO:0000313" key="2">
    <source>
        <dbReference type="EMBL" id="MFC7433811.1"/>
    </source>
</evidence>
<dbReference type="InterPro" id="IPR036953">
    <property type="entry name" value="GreA/GreB_C_sf"/>
</dbReference>
<dbReference type="EMBL" id="JBHTBX010000002">
    <property type="protein sequence ID" value="MFC7433811.1"/>
    <property type="molecule type" value="Genomic_DNA"/>
</dbReference>
<gene>
    <name evidence="2" type="ORF">ACFQNJ_04735</name>
</gene>
<dbReference type="PROSITE" id="PS00830">
    <property type="entry name" value="GREAB_2"/>
    <property type="match status" value="1"/>
</dbReference>
<proteinExistence type="predicted"/>
<dbReference type="Gene3D" id="3.10.50.30">
    <property type="entry name" value="Transcription elongation factor, GreA/GreB, C-terminal domain"/>
    <property type="match status" value="1"/>
</dbReference>
<dbReference type="InterPro" id="IPR018151">
    <property type="entry name" value="TF_GreA/GreB_CS"/>
</dbReference>
<dbReference type="SUPFAM" id="SSF54534">
    <property type="entry name" value="FKBP-like"/>
    <property type="match status" value="1"/>
</dbReference>
<sequence length="133" mass="14018">MPEIQGVGRTLTQLDFVRLCKLNGGSLPDILEAGPVVADLVDAREVPPDVVTMYSQIEIRQHGSGQVSRLTLVYPADAEPVAGFVSVLSPVGASLLGLRVGDTATWDTPHGEACSAEILAILFQPEASGDYTT</sequence>
<evidence type="ECO:0000259" key="1">
    <source>
        <dbReference type="Pfam" id="PF01272"/>
    </source>
</evidence>
<dbReference type="PANTHER" id="PTHR30437:SF5">
    <property type="entry name" value="REGULATOR OF NUCLEOSIDE DIPHOSPHATE KINASE"/>
    <property type="match status" value="1"/>
</dbReference>
<protein>
    <submittedName>
        <fullName evidence="2">GreA/GreB family elongation factor</fullName>
    </submittedName>
</protein>
<comment type="caution">
    <text evidence="2">The sequence shown here is derived from an EMBL/GenBank/DDBJ whole genome shotgun (WGS) entry which is preliminary data.</text>
</comment>
<name>A0ABW2R6G1_9BURK</name>
<dbReference type="Pfam" id="PF01272">
    <property type="entry name" value="GreA_GreB"/>
    <property type="match status" value="1"/>
</dbReference>
<dbReference type="RefSeq" id="WP_382254308.1">
    <property type="nucleotide sequence ID" value="NZ_JBHTBX010000002.1"/>
</dbReference>
<reference evidence="3" key="1">
    <citation type="journal article" date="2019" name="Int. J. Syst. Evol. Microbiol.">
        <title>The Global Catalogue of Microorganisms (GCM) 10K type strain sequencing project: providing services to taxonomists for standard genome sequencing and annotation.</title>
        <authorList>
            <consortium name="The Broad Institute Genomics Platform"/>
            <consortium name="The Broad Institute Genome Sequencing Center for Infectious Disease"/>
            <person name="Wu L."/>
            <person name="Ma J."/>
        </authorList>
    </citation>
    <scope>NUCLEOTIDE SEQUENCE [LARGE SCALE GENOMIC DNA]</scope>
    <source>
        <strain evidence="3">CCUG 54518</strain>
    </source>
</reference>
<dbReference type="PANTHER" id="PTHR30437">
    <property type="entry name" value="TRANSCRIPTION ELONGATION FACTOR GREA"/>
    <property type="match status" value="1"/>
</dbReference>
<feature type="domain" description="Transcription elongation factor GreA/GreB C-terminal" evidence="1">
    <location>
        <begin position="47"/>
        <end position="121"/>
    </location>
</feature>
<dbReference type="InterPro" id="IPR023459">
    <property type="entry name" value="Tscrpt_elong_fac_GreA/B_fam"/>
</dbReference>
<dbReference type="InterPro" id="IPR001437">
    <property type="entry name" value="Tscrpt_elong_fac_GreA/B_C"/>
</dbReference>
<keyword evidence="3" id="KW-1185">Reference proteome</keyword>